<accession>A0A944H727</accession>
<feature type="transmembrane region" description="Helical" evidence="1">
    <location>
        <begin position="64"/>
        <end position="88"/>
    </location>
</feature>
<dbReference type="EMBL" id="JAEKFT010000005">
    <property type="protein sequence ID" value="MBT0960759.1"/>
    <property type="molecule type" value="Genomic_DNA"/>
</dbReference>
<keyword evidence="1" id="KW-0472">Membrane</keyword>
<evidence type="ECO:0000313" key="3">
    <source>
        <dbReference type="Proteomes" id="UP000694660"/>
    </source>
</evidence>
<dbReference type="InterPro" id="IPR007165">
    <property type="entry name" value="Phage_holin_4_2"/>
</dbReference>
<gene>
    <name evidence="2" type="ORF">I8J34_06170</name>
</gene>
<dbReference type="AlphaFoldDB" id="A0A944H727"/>
<name>A0A944H727_DENI1</name>
<sequence length="131" mass="14294">MNVMLIARWALNALALMLVPELVSGLEVTSYTTALISALLLGLVNALIRPVLILITLPITVLTLGIFTLVINGLLFWLVSGLVAGLHVPDFATAFWGALVYSLLTWLVNMALSDRSNVRISVKRWPPDERG</sequence>
<evidence type="ECO:0000256" key="1">
    <source>
        <dbReference type="SAM" id="Phobius"/>
    </source>
</evidence>
<dbReference type="Pfam" id="PF04020">
    <property type="entry name" value="Phage_holin_4_2"/>
    <property type="match status" value="1"/>
</dbReference>
<feature type="transmembrane region" description="Helical" evidence="1">
    <location>
        <begin position="94"/>
        <end position="112"/>
    </location>
</feature>
<protein>
    <submittedName>
        <fullName evidence="2">Phage holin family protein</fullName>
    </submittedName>
</protein>
<dbReference type="PANTHER" id="PTHR37309:SF1">
    <property type="entry name" value="SLR0284 PROTEIN"/>
    <property type="match status" value="1"/>
</dbReference>
<comment type="caution">
    <text evidence="2">The sequence shown here is derived from an EMBL/GenBank/DDBJ whole genome shotgun (WGS) entry which is preliminary data.</text>
</comment>
<keyword evidence="3" id="KW-1185">Reference proteome</keyword>
<dbReference type="RefSeq" id="WP_214360514.1">
    <property type="nucleotide sequence ID" value="NZ_JAEKFT010000005.1"/>
</dbReference>
<proteinExistence type="predicted"/>
<dbReference type="PANTHER" id="PTHR37309">
    <property type="entry name" value="SLR0284 PROTEIN"/>
    <property type="match status" value="1"/>
</dbReference>
<keyword evidence="1" id="KW-0812">Transmembrane</keyword>
<dbReference type="Proteomes" id="UP000694660">
    <property type="component" value="Unassembled WGS sequence"/>
</dbReference>
<organism evidence="2 3">
    <name type="scientific">Denitromonas iodatirespirans</name>
    <dbReference type="NCBI Taxonomy" id="2795389"/>
    <lineage>
        <taxon>Bacteria</taxon>
        <taxon>Pseudomonadati</taxon>
        <taxon>Pseudomonadota</taxon>
        <taxon>Betaproteobacteria</taxon>
        <taxon>Rhodocyclales</taxon>
        <taxon>Zoogloeaceae</taxon>
        <taxon>Denitromonas</taxon>
    </lineage>
</organism>
<feature type="transmembrane region" description="Helical" evidence="1">
    <location>
        <begin position="35"/>
        <end position="57"/>
    </location>
</feature>
<reference evidence="3" key="1">
    <citation type="journal article" date="2022" name="ISME J.">
        <title>Genetic and phylogenetic analysis of dissimilatory iodate-reducing bacteria identifies potential niches across the world's oceans.</title>
        <authorList>
            <person name="Reyes-Umana V."/>
            <person name="Henning Z."/>
            <person name="Lee K."/>
            <person name="Barnum T.P."/>
            <person name="Coates J.D."/>
        </authorList>
    </citation>
    <scope>NUCLEOTIDE SEQUENCE [LARGE SCALE GENOMIC DNA]</scope>
    <source>
        <strain evidence="3">IR12</strain>
    </source>
</reference>
<keyword evidence="1" id="KW-1133">Transmembrane helix</keyword>
<evidence type="ECO:0000313" key="2">
    <source>
        <dbReference type="EMBL" id="MBT0960759.1"/>
    </source>
</evidence>